<feature type="transmembrane region" description="Helical" evidence="2">
    <location>
        <begin position="157"/>
        <end position="177"/>
    </location>
</feature>
<sequence length="198" mass="21707">MTPTPQSQSPDPKNLWKEQDMQPQTMTPQMLESRSLEFEDRIRTRNKREYVIGSIVAVVTVAFGTWMLLSVAAAPSSLMTGIGFILLGLGAAAAIFQLRRRAGGQAFIDGSSNTSAAYRAELVRQRDALRSIFSWYVAPFLPGLLLIYGAGFFEPDGIEWGTLIPGFLTVAFGIWLVRANHKAADGLDQEIKGLDARG</sequence>
<keyword evidence="2" id="KW-1133">Transmembrane helix</keyword>
<reference evidence="3 4" key="1">
    <citation type="submission" date="2020-08" db="EMBL/GenBank/DDBJ databases">
        <title>Genomic Encyclopedia of Type Strains, Phase IV (KMG-IV): sequencing the most valuable type-strain genomes for metagenomic binning, comparative biology and taxonomic classification.</title>
        <authorList>
            <person name="Goeker M."/>
        </authorList>
    </citation>
    <scope>NUCLEOTIDE SEQUENCE [LARGE SCALE GENOMIC DNA]</scope>
    <source>
        <strain evidence="3 4">DSM 7051</strain>
    </source>
</reference>
<keyword evidence="2" id="KW-0472">Membrane</keyword>
<evidence type="ECO:0000256" key="1">
    <source>
        <dbReference type="SAM" id="MobiDB-lite"/>
    </source>
</evidence>
<gene>
    <name evidence="3" type="ORF">GGR00_001992</name>
</gene>
<feature type="transmembrane region" description="Helical" evidence="2">
    <location>
        <begin position="50"/>
        <end position="72"/>
    </location>
</feature>
<protein>
    <submittedName>
        <fullName evidence="3">Uncharacterized membrane protein HdeD (DUF308 family)</fullName>
    </submittedName>
</protein>
<accession>A0A7X0F780</accession>
<organism evidence="3 4">
    <name type="scientific">Aminobacter aganoensis</name>
    <dbReference type="NCBI Taxonomy" id="83264"/>
    <lineage>
        <taxon>Bacteria</taxon>
        <taxon>Pseudomonadati</taxon>
        <taxon>Pseudomonadota</taxon>
        <taxon>Alphaproteobacteria</taxon>
        <taxon>Hyphomicrobiales</taxon>
        <taxon>Phyllobacteriaceae</taxon>
        <taxon>Aminobacter</taxon>
    </lineage>
</organism>
<evidence type="ECO:0000313" key="3">
    <source>
        <dbReference type="EMBL" id="MBB6354218.1"/>
    </source>
</evidence>
<dbReference type="AlphaFoldDB" id="A0A7X0F780"/>
<keyword evidence="4" id="KW-1185">Reference proteome</keyword>
<dbReference type="Proteomes" id="UP000536262">
    <property type="component" value="Unassembled WGS sequence"/>
</dbReference>
<feature type="region of interest" description="Disordered" evidence="1">
    <location>
        <begin position="1"/>
        <end position="24"/>
    </location>
</feature>
<dbReference type="EMBL" id="JACHOU010000003">
    <property type="protein sequence ID" value="MBB6354218.1"/>
    <property type="molecule type" value="Genomic_DNA"/>
</dbReference>
<evidence type="ECO:0000256" key="2">
    <source>
        <dbReference type="SAM" id="Phobius"/>
    </source>
</evidence>
<feature type="transmembrane region" description="Helical" evidence="2">
    <location>
        <begin position="78"/>
        <end position="98"/>
    </location>
</feature>
<proteinExistence type="predicted"/>
<name>A0A7X0F780_9HYPH</name>
<evidence type="ECO:0000313" key="4">
    <source>
        <dbReference type="Proteomes" id="UP000536262"/>
    </source>
</evidence>
<comment type="caution">
    <text evidence="3">The sequence shown here is derived from an EMBL/GenBank/DDBJ whole genome shotgun (WGS) entry which is preliminary data.</text>
</comment>
<feature type="compositionally biased region" description="Polar residues" evidence="1">
    <location>
        <begin position="1"/>
        <end position="11"/>
    </location>
</feature>
<keyword evidence="2" id="KW-0812">Transmembrane</keyword>
<feature type="transmembrane region" description="Helical" evidence="2">
    <location>
        <begin position="132"/>
        <end position="151"/>
    </location>
</feature>
<dbReference type="RefSeq" id="WP_156381355.1">
    <property type="nucleotide sequence ID" value="NZ_BAABEG010000001.1"/>
</dbReference>